<evidence type="ECO:0000256" key="5">
    <source>
        <dbReference type="ARBA" id="ARBA00022989"/>
    </source>
</evidence>
<dbReference type="Pfam" id="PF01490">
    <property type="entry name" value="Aa_trans"/>
    <property type="match status" value="1"/>
</dbReference>
<feature type="transmembrane region" description="Helical" evidence="7">
    <location>
        <begin position="94"/>
        <end position="116"/>
    </location>
</feature>
<feature type="transmembrane region" description="Helical" evidence="7">
    <location>
        <begin position="330"/>
        <end position="352"/>
    </location>
</feature>
<evidence type="ECO:0000256" key="7">
    <source>
        <dbReference type="SAM" id="Phobius"/>
    </source>
</evidence>
<keyword evidence="5 7" id="KW-1133">Transmembrane helix</keyword>
<feature type="transmembrane region" description="Helical" evidence="7">
    <location>
        <begin position="189"/>
        <end position="207"/>
    </location>
</feature>
<proteinExistence type="predicted"/>
<feature type="transmembrane region" description="Helical" evidence="7">
    <location>
        <begin position="70"/>
        <end position="88"/>
    </location>
</feature>
<comment type="subcellular location">
    <subcellularLocation>
        <location evidence="1">Membrane</location>
        <topology evidence="1">Multi-pass membrane protein</topology>
    </subcellularLocation>
</comment>
<keyword evidence="10" id="KW-1185">Reference proteome</keyword>
<feature type="transmembrane region" description="Helical" evidence="7">
    <location>
        <begin position="256"/>
        <end position="274"/>
    </location>
</feature>
<gene>
    <name evidence="9" type="ORF">QN277_027468</name>
</gene>
<evidence type="ECO:0000259" key="8">
    <source>
        <dbReference type="Pfam" id="PF01490"/>
    </source>
</evidence>
<feature type="transmembrane region" description="Helical" evidence="7">
    <location>
        <begin position="373"/>
        <end position="392"/>
    </location>
</feature>
<name>A0AAE1JA35_9FABA</name>
<feature type="transmembrane region" description="Helical" evidence="7">
    <location>
        <begin position="142"/>
        <end position="162"/>
    </location>
</feature>
<dbReference type="EMBL" id="JAWXYG010000008">
    <property type="protein sequence ID" value="KAK4266571.1"/>
    <property type="molecule type" value="Genomic_DNA"/>
</dbReference>
<organism evidence="9 10">
    <name type="scientific">Acacia crassicarpa</name>
    <name type="common">northern wattle</name>
    <dbReference type="NCBI Taxonomy" id="499986"/>
    <lineage>
        <taxon>Eukaryota</taxon>
        <taxon>Viridiplantae</taxon>
        <taxon>Streptophyta</taxon>
        <taxon>Embryophyta</taxon>
        <taxon>Tracheophyta</taxon>
        <taxon>Spermatophyta</taxon>
        <taxon>Magnoliopsida</taxon>
        <taxon>eudicotyledons</taxon>
        <taxon>Gunneridae</taxon>
        <taxon>Pentapetalae</taxon>
        <taxon>rosids</taxon>
        <taxon>fabids</taxon>
        <taxon>Fabales</taxon>
        <taxon>Fabaceae</taxon>
        <taxon>Caesalpinioideae</taxon>
        <taxon>mimosoid clade</taxon>
        <taxon>Acacieae</taxon>
        <taxon>Acacia</taxon>
    </lineage>
</organism>
<keyword evidence="3 7" id="KW-0812">Transmembrane</keyword>
<dbReference type="GO" id="GO:0005774">
    <property type="term" value="C:vacuolar membrane"/>
    <property type="evidence" value="ECO:0007669"/>
    <property type="project" value="TreeGrafter"/>
</dbReference>
<comment type="caution">
    <text evidence="9">The sequence shown here is derived from an EMBL/GenBank/DDBJ whole genome shotgun (WGS) entry which is preliminary data.</text>
</comment>
<dbReference type="InterPro" id="IPR013057">
    <property type="entry name" value="AA_transpt_TM"/>
</dbReference>
<dbReference type="Proteomes" id="UP001293593">
    <property type="component" value="Unassembled WGS sequence"/>
</dbReference>
<evidence type="ECO:0000313" key="9">
    <source>
        <dbReference type="EMBL" id="KAK4266571.1"/>
    </source>
</evidence>
<evidence type="ECO:0000256" key="3">
    <source>
        <dbReference type="ARBA" id="ARBA00022692"/>
    </source>
</evidence>
<feature type="transmembrane region" description="Helical" evidence="7">
    <location>
        <begin position="286"/>
        <end position="310"/>
    </location>
</feature>
<accession>A0AAE1JA35</accession>
<evidence type="ECO:0000256" key="2">
    <source>
        <dbReference type="ARBA" id="ARBA00022448"/>
    </source>
</evidence>
<dbReference type="AlphaFoldDB" id="A0AAE1JA35"/>
<dbReference type="GO" id="GO:0015179">
    <property type="term" value="F:L-amino acid transmembrane transporter activity"/>
    <property type="evidence" value="ECO:0007669"/>
    <property type="project" value="TreeGrafter"/>
</dbReference>
<feature type="domain" description="Amino acid transporter transmembrane" evidence="8">
    <location>
        <begin position="63"/>
        <end position="448"/>
    </location>
</feature>
<feature type="transmembrane region" description="Helical" evidence="7">
    <location>
        <begin position="398"/>
        <end position="417"/>
    </location>
</feature>
<evidence type="ECO:0000256" key="1">
    <source>
        <dbReference type="ARBA" id="ARBA00004141"/>
    </source>
</evidence>
<evidence type="ECO:0000256" key="6">
    <source>
        <dbReference type="ARBA" id="ARBA00023136"/>
    </source>
</evidence>
<feature type="transmembrane region" description="Helical" evidence="7">
    <location>
        <begin position="429"/>
        <end position="448"/>
    </location>
</feature>
<evidence type="ECO:0000313" key="10">
    <source>
        <dbReference type="Proteomes" id="UP001293593"/>
    </source>
</evidence>
<reference evidence="9" key="1">
    <citation type="submission" date="2023-10" db="EMBL/GenBank/DDBJ databases">
        <title>Chromosome-level genome of the transformable northern wattle, Acacia crassicarpa.</title>
        <authorList>
            <person name="Massaro I."/>
            <person name="Sinha N.R."/>
            <person name="Poethig S."/>
            <person name="Leichty A.R."/>
        </authorList>
    </citation>
    <scope>NUCLEOTIDE SEQUENCE</scope>
    <source>
        <strain evidence="9">Acra3RX</strain>
        <tissue evidence="9">Leaf</tissue>
    </source>
</reference>
<dbReference type="PANTHER" id="PTHR22950:SF696">
    <property type="entry name" value="AMINO ACID TRANSPORTER TRANSMEMBRANE DOMAIN-CONTAINING PROTEIN"/>
    <property type="match status" value="1"/>
</dbReference>
<keyword evidence="2" id="KW-0813">Transport</keyword>
<sequence>MMLKSVKESLKSLGSKCVQKKMDQSVNGVQCSNCNEVCLELSNNDQYCEREDGNKTADEAEPNSSFAHSVINMVGMLTGLGQLSAAYAVEEGGWACAIIFLLGLAITCAYSCRLLGKCMTKNPKLQSYADIGEQAFGKKGRIVASTLIYAEIFMALVSYTISLHDNLFTVFMGSHHLNHLRLPKLLSPSQLLTVLAVLIALPSLWLTDLSSISFLSSAGVLMSLVIFLSVAVTPIFGGVKVNRHIPVLQIHNVPSVSGLFIYGFGGHVVFPNLHKSMKDPSKFTKVIIVSFSIATLLFTALGFMGAKMFGPQVKSQITLSMPENFIVTKIAVWATVITPMTKYALEFAPFAIQLQQRLPNSMSHRSKMVIRGTVGSVLLLVILALALSVPYFEDVLSLTGSLLTVFISLIFPCAFYVKICWGQISNTLLVFNFCLIALGLVLGVMGAISSSTSLLNNLNAHR</sequence>
<keyword evidence="6 7" id="KW-0472">Membrane</keyword>
<keyword evidence="4" id="KW-0029">Amino-acid transport</keyword>
<evidence type="ECO:0000256" key="4">
    <source>
        <dbReference type="ARBA" id="ARBA00022970"/>
    </source>
</evidence>
<protein>
    <recommendedName>
        <fullName evidence="8">Amino acid transporter transmembrane domain-containing protein</fullName>
    </recommendedName>
</protein>
<dbReference type="PANTHER" id="PTHR22950">
    <property type="entry name" value="AMINO ACID TRANSPORTER"/>
    <property type="match status" value="1"/>
</dbReference>
<feature type="transmembrane region" description="Helical" evidence="7">
    <location>
        <begin position="214"/>
        <end position="236"/>
    </location>
</feature>